<proteinExistence type="predicted"/>
<protein>
    <submittedName>
        <fullName evidence="1">RCG41253</fullName>
    </submittedName>
</protein>
<reference evidence="2" key="1">
    <citation type="submission" date="2005-09" db="EMBL/GenBank/DDBJ databases">
        <authorList>
            <person name="Mural R.J."/>
            <person name="Li P.W."/>
            <person name="Adams M.D."/>
            <person name="Amanatides P.G."/>
            <person name="Baden-Tillson H."/>
            <person name="Barnstead M."/>
            <person name="Chin S.H."/>
            <person name="Dew I."/>
            <person name="Evans C.A."/>
            <person name="Ferriera S."/>
            <person name="Flanigan M."/>
            <person name="Fosler C."/>
            <person name="Glodek A."/>
            <person name="Gu Z."/>
            <person name="Holt R.A."/>
            <person name="Jennings D."/>
            <person name="Kraft C.L."/>
            <person name="Lu F."/>
            <person name="Nguyen T."/>
            <person name="Nusskern D.R."/>
            <person name="Pfannkoch C.M."/>
            <person name="Sitter C."/>
            <person name="Sutton G.G."/>
            <person name="Venter J.C."/>
            <person name="Wang Z."/>
            <person name="Woodage T."/>
            <person name="Zheng X.H."/>
            <person name="Zhong F."/>
        </authorList>
    </citation>
    <scope>NUCLEOTIDE SEQUENCE [LARGE SCALE GENOMIC DNA]</scope>
    <source>
        <strain>BN</strain>
        <strain evidence="2">Sprague-Dawley</strain>
    </source>
</reference>
<sequence length="21" mass="2484">MTSVIKLICFLLVKYCDYCDL</sequence>
<gene>
    <name evidence="1" type="ORF">rCG_41253</name>
</gene>
<dbReference type="EMBL" id="CH474073">
    <property type="protein sequence ID" value="EDL86674.1"/>
    <property type="molecule type" value="Genomic_DNA"/>
</dbReference>
<accession>A6KNE9</accession>
<dbReference type="AlphaFoldDB" id="A6KNE9"/>
<name>A6KNE9_RAT</name>
<feature type="non-terminal residue" evidence="1">
    <location>
        <position position="21"/>
    </location>
</feature>
<evidence type="ECO:0000313" key="2">
    <source>
        <dbReference type="Proteomes" id="UP000234681"/>
    </source>
</evidence>
<evidence type="ECO:0000313" key="1">
    <source>
        <dbReference type="EMBL" id="EDL86674.1"/>
    </source>
</evidence>
<organism evidence="1 2">
    <name type="scientific">Rattus norvegicus</name>
    <name type="common">Rat</name>
    <dbReference type="NCBI Taxonomy" id="10116"/>
    <lineage>
        <taxon>Eukaryota</taxon>
        <taxon>Metazoa</taxon>
        <taxon>Chordata</taxon>
        <taxon>Craniata</taxon>
        <taxon>Vertebrata</taxon>
        <taxon>Euteleostomi</taxon>
        <taxon>Mammalia</taxon>
        <taxon>Eutheria</taxon>
        <taxon>Euarchontoglires</taxon>
        <taxon>Glires</taxon>
        <taxon>Rodentia</taxon>
        <taxon>Myomorpha</taxon>
        <taxon>Muroidea</taxon>
        <taxon>Muridae</taxon>
        <taxon>Murinae</taxon>
        <taxon>Rattus</taxon>
    </lineage>
</organism>
<dbReference type="Proteomes" id="UP000234681">
    <property type="component" value="Chromosome 18"/>
</dbReference>